<dbReference type="Pfam" id="PF00126">
    <property type="entry name" value="HTH_1"/>
    <property type="match status" value="1"/>
</dbReference>
<dbReference type="InterPro" id="IPR000847">
    <property type="entry name" value="LysR_HTH_N"/>
</dbReference>
<gene>
    <name evidence="7" type="ORF">HW532_16030</name>
</gene>
<dbReference type="SUPFAM" id="SSF53850">
    <property type="entry name" value="Periplasmic binding protein-like II"/>
    <property type="match status" value="1"/>
</dbReference>
<dbReference type="Proteomes" id="UP000593594">
    <property type="component" value="Chromosome"/>
</dbReference>
<name>A0A7S8HCT3_9HYPH</name>
<organism evidence="7 8">
    <name type="scientific">Kaustia mangrovi</name>
    <dbReference type="NCBI Taxonomy" id="2593653"/>
    <lineage>
        <taxon>Bacteria</taxon>
        <taxon>Pseudomonadati</taxon>
        <taxon>Pseudomonadota</taxon>
        <taxon>Alphaproteobacteria</taxon>
        <taxon>Hyphomicrobiales</taxon>
        <taxon>Parvibaculaceae</taxon>
        <taxon>Kaustia</taxon>
    </lineage>
</organism>
<protein>
    <submittedName>
        <fullName evidence="7">LysR family transcriptional regulator</fullName>
    </submittedName>
</protein>
<evidence type="ECO:0000313" key="8">
    <source>
        <dbReference type="Proteomes" id="UP000593594"/>
    </source>
</evidence>
<dbReference type="Gene3D" id="1.10.10.10">
    <property type="entry name" value="Winged helix-like DNA-binding domain superfamily/Winged helix DNA-binding domain"/>
    <property type="match status" value="1"/>
</dbReference>
<evidence type="ECO:0000256" key="4">
    <source>
        <dbReference type="ARBA" id="ARBA00023125"/>
    </source>
</evidence>
<dbReference type="SUPFAM" id="SSF46785">
    <property type="entry name" value="Winged helix' DNA-binding domain"/>
    <property type="match status" value="1"/>
</dbReference>
<feature type="domain" description="HTH lysR-type" evidence="6">
    <location>
        <begin position="9"/>
        <end position="66"/>
    </location>
</feature>
<accession>A0A7S8HCT3</accession>
<evidence type="ECO:0000256" key="3">
    <source>
        <dbReference type="ARBA" id="ARBA00023015"/>
    </source>
</evidence>
<dbReference type="PANTHER" id="PTHR30118">
    <property type="entry name" value="HTH-TYPE TRANSCRIPTIONAL REGULATOR LEUO-RELATED"/>
    <property type="match status" value="1"/>
</dbReference>
<evidence type="ECO:0000256" key="1">
    <source>
        <dbReference type="ARBA" id="ARBA00009437"/>
    </source>
</evidence>
<dbReference type="InterPro" id="IPR036388">
    <property type="entry name" value="WH-like_DNA-bd_sf"/>
</dbReference>
<dbReference type="InterPro" id="IPR050389">
    <property type="entry name" value="LysR-type_TF"/>
</dbReference>
<dbReference type="RefSeq" id="WP_213161430.1">
    <property type="nucleotide sequence ID" value="NZ_CP058214.1"/>
</dbReference>
<evidence type="ECO:0000256" key="5">
    <source>
        <dbReference type="ARBA" id="ARBA00023163"/>
    </source>
</evidence>
<dbReference type="Pfam" id="PF03466">
    <property type="entry name" value="LysR_substrate"/>
    <property type="match status" value="1"/>
</dbReference>
<keyword evidence="2" id="KW-0536">Nodulation</keyword>
<dbReference type="GO" id="GO:0003700">
    <property type="term" value="F:DNA-binding transcription factor activity"/>
    <property type="evidence" value="ECO:0007669"/>
    <property type="project" value="InterPro"/>
</dbReference>
<dbReference type="EMBL" id="CP058214">
    <property type="protein sequence ID" value="QPC44067.1"/>
    <property type="molecule type" value="Genomic_DNA"/>
</dbReference>
<dbReference type="InterPro" id="IPR005119">
    <property type="entry name" value="LysR_subst-bd"/>
</dbReference>
<dbReference type="GO" id="GO:0003677">
    <property type="term" value="F:DNA binding"/>
    <property type="evidence" value="ECO:0007669"/>
    <property type="project" value="UniProtKB-KW"/>
</dbReference>
<dbReference type="InterPro" id="IPR036390">
    <property type="entry name" value="WH_DNA-bd_sf"/>
</dbReference>
<reference evidence="7 8" key="1">
    <citation type="submission" date="2020-06" db="EMBL/GenBank/DDBJ databases">
        <title>Genome sequence of 2 isolates from Red Sea Mangroves.</title>
        <authorList>
            <person name="Sefrji F."/>
            <person name="Michoud G."/>
            <person name="Merlino G."/>
            <person name="Daffonchio D."/>
        </authorList>
    </citation>
    <scope>NUCLEOTIDE SEQUENCE [LARGE SCALE GENOMIC DNA]</scope>
    <source>
        <strain evidence="7 8">R1DC25</strain>
    </source>
</reference>
<dbReference type="PRINTS" id="PR00039">
    <property type="entry name" value="HTHLYSR"/>
</dbReference>
<comment type="similarity">
    <text evidence="1">Belongs to the LysR transcriptional regulatory family.</text>
</comment>
<keyword evidence="8" id="KW-1185">Reference proteome</keyword>
<dbReference type="InterPro" id="IPR037402">
    <property type="entry name" value="YidZ_PBP2"/>
</dbReference>
<evidence type="ECO:0000313" key="7">
    <source>
        <dbReference type="EMBL" id="QPC44067.1"/>
    </source>
</evidence>
<keyword evidence="4" id="KW-0238">DNA-binding</keyword>
<dbReference type="Gene3D" id="3.40.190.10">
    <property type="entry name" value="Periplasmic binding protein-like II"/>
    <property type="match status" value="2"/>
</dbReference>
<evidence type="ECO:0000259" key="6">
    <source>
        <dbReference type="PROSITE" id="PS50931"/>
    </source>
</evidence>
<dbReference type="KEGG" id="kmn:HW532_16030"/>
<evidence type="ECO:0000256" key="2">
    <source>
        <dbReference type="ARBA" id="ARBA00022458"/>
    </source>
</evidence>
<keyword evidence="5" id="KW-0804">Transcription</keyword>
<dbReference type="AlphaFoldDB" id="A0A7S8HCT3"/>
<proteinExistence type="inferred from homology"/>
<keyword evidence="3" id="KW-0805">Transcription regulation</keyword>
<dbReference type="PROSITE" id="PS50931">
    <property type="entry name" value="HTH_LYSR"/>
    <property type="match status" value="1"/>
</dbReference>
<sequence>MRRINLAGVDLNLLVVFNAIMQERHVTRAAERIGMTQPAVSHALKRLRGLFGDPLFVRVPGGMEPTPAAIEAGEAIGSILETIEAVIATHRGFEPATVHRTFTVGLSDYAAFVVLPALLEHVRREAPNVRLLVRHTSHVQGHDMLDAGEVELIAGNFPQSPDHLEDELIFEEDFLCAARRSTAGFDPDLSLETYLGLGHLHVSLMGEPRGYVDRHLGRKGLRRDIVATVGHFLLAPFTLARSDLVATEPRRILEPLAKDLDLALAPPPFEVPPFPVTQVWHKRHTADAGHLWLRGQIQRAAEPLPPSGPAGP</sequence>
<dbReference type="PANTHER" id="PTHR30118:SF15">
    <property type="entry name" value="TRANSCRIPTIONAL REGULATORY PROTEIN"/>
    <property type="match status" value="1"/>
</dbReference>
<dbReference type="CDD" id="cd08417">
    <property type="entry name" value="PBP2_Nitroaromatics_like"/>
    <property type="match status" value="1"/>
</dbReference>